<dbReference type="GO" id="GO:0016491">
    <property type="term" value="F:oxidoreductase activity"/>
    <property type="evidence" value="ECO:0007669"/>
    <property type="project" value="UniProtKB-KW"/>
</dbReference>
<protein>
    <submittedName>
        <fullName evidence="4">Dehydrogenase/reductase SDR family member 13</fullName>
    </submittedName>
</protein>
<name>D7FMA9_ECTSI</name>
<accession>D7FMA9</accession>
<dbReference type="Proteomes" id="UP000002630">
    <property type="component" value="Unassembled WGS sequence"/>
</dbReference>
<dbReference type="PRINTS" id="PR00081">
    <property type="entry name" value="GDHRDH"/>
</dbReference>
<keyword evidence="5" id="KW-1185">Reference proteome</keyword>
<dbReference type="FunCoup" id="D7FMA9">
    <property type="interactions" value="11"/>
</dbReference>
<dbReference type="SUPFAM" id="SSF51735">
    <property type="entry name" value="NAD(P)-binding Rossmann-fold domains"/>
    <property type="match status" value="1"/>
</dbReference>
<evidence type="ECO:0000256" key="2">
    <source>
        <dbReference type="ARBA" id="ARBA00023002"/>
    </source>
</evidence>
<evidence type="ECO:0000313" key="4">
    <source>
        <dbReference type="EMBL" id="CBJ29927.1"/>
    </source>
</evidence>
<dbReference type="OrthoDB" id="157221at2759"/>
<feature type="region of interest" description="Disordered" evidence="3">
    <location>
        <begin position="176"/>
        <end position="201"/>
    </location>
</feature>
<reference evidence="4 5" key="1">
    <citation type="journal article" date="2010" name="Nature">
        <title>The Ectocarpus genome and the independent evolution of multicellularity in brown algae.</title>
        <authorList>
            <person name="Cock J.M."/>
            <person name="Sterck L."/>
            <person name="Rouze P."/>
            <person name="Scornet D."/>
            <person name="Allen A.E."/>
            <person name="Amoutzias G."/>
            <person name="Anthouard V."/>
            <person name="Artiguenave F."/>
            <person name="Aury J.M."/>
            <person name="Badger J.H."/>
            <person name="Beszteri B."/>
            <person name="Billiau K."/>
            <person name="Bonnet E."/>
            <person name="Bothwell J.H."/>
            <person name="Bowler C."/>
            <person name="Boyen C."/>
            <person name="Brownlee C."/>
            <person name="Carrano C.J."/>
            <person name="Charrier B."/>
            <person name="Cho G.Y."/>
            <person name="Coelho S.M."/>
            <person name="Collen J."/>
            <person name="Corre E."/>
            <person name="Da Silva C."/>
            <person name="Delage L."/>
            <person name="Delaroque N."/>
            <person name="Dittami S.M."/>
            <person name="Doulbeau S."/>
            <person name="Elias M."/>
            <person name="Farnham G."/>
            <person name="Gachon C.M."/>
            <person name="Gschloessl B."/>
            <person name="Heesch S."/>
            <person name="Jabbari K."/>
            <person name="Jubin C."/>
            <person name="Kawai H."/>
            <person name="Kimura K."/>
            <person name="Kloareg B."/>
            <person name="Kupper F.C."/>
            <person name="Lang D."/>
            <person name="Le Bail A."/>
            <person name="Leblanc C."/>
            <person name="Lerouge P."/>
            <person name="Lohr M."/>
            <person name="Lopez P.J."/>
            <person name="Martens C."/>
            <person name="Maumus F."/>
            <person name="Michel G."/>
            <person name="Miranda-Saavedra D."/>
            <person name="Morales J."/>
            <person name="Moreau H."/>
            <person name="Motomura T."/>
            <person name="Nagasato C."/>
            <person name="Napoli C.A."/>
            <person name="Nelson D.R."/>
            <person name="Nyvall-Collen P."/>
            <person name="Peters A.F."/>
            <person name="Pommier C."/>
            <person name="Potin P."/>
            <person name="Poulain J."/>
            <person name="Quesneville H."/>
            <person name="Read B."/>
            <person name="Rensing S.A."/>
            <person name="Ritter A."/>
            <person name="Rousvoal S."/>
            <person name="Samanta M."/>
            <person name="Samson G."/>
            <person name="Schroeder D.C."/>
            <person name="Segurens B."/>
            <person name="Strittmatter M."/>
            <person name="Tonon T."/>
            <person name="Tregear J.W."/>
            <person name="Valentin K."/>
            <person name="von Dassow P."/>
            <person name="Yamagishi T."/>
            <person name="Van de Peer Y."/>
            <person name="Wincker P."/>
        </authorList>
    </citation>
    <scope>NUCLEOTIDE SEQUENCE [LARGE SCALE GENOMIC DNA]</scope>
    <source>
        <strain evidence="5">Ec32 / CCAP1310/4</strain>
    </source>
</reference>
<evidence type="ECO:0000256" key="3">
    <source>
        <dbReference type="SAM" id="MobiDB-lite"/>
    </source>
</evidence>
<dbReference type="Gene3D" id="3.40.50.720">
    <property type="entry name" value="NAD(P)-binding Rossmann-like Domain"/>
    <property type="match status" value="1"/>
</dbReference>
<dbReference type="AlphaFoldDB" id="D7FMA9"/>
<organism evidence="4 5">
    <name type="scientific">Ectocarpus siliculosus</name>
    <name type="common">Brown alga</name>
    <name type="synonym">Conferva siliculosa</name>
    <dbReference type="NCBI Taxonomy" id="2880"/>
    <lineage>
        <taxon>Eukaryota</taxon>
        <taxon>Sar</taxon>
        <taxon>Stramenopiles</taxon>
        <taxon>Ochrophyta</taxon>
        <taxon>PX clade</taxon>
        <taxon>Phaeophyceae</taxon>
        <taxon>Ectocarpales</taxon>
        <taxon>Ectocarpaceae</taxon>
        <taxon>Ectocarpus</taxon>
    </lineage>
</organism>
<dbReference type="eggNOG" id="KOG1208">
    <property type="taxonomic scope" value="Eukaryota"/>
</dbReference>
<dbReference type="STRING" id="2880.D7FMA9"/>
<gene>
    <name evidence="4" type="ORF">Esi_0166_0029</name>
</gene>
<evidence type="ECO:0000313" key="5">
    <source>
        <dbReference type="Proteomes" id="UP000002630"/>
    </source>
</evidence>
<dbReference type="PANTHER" id="PTHR24320:SF148">
    <property type="entry name" value="NAD(P)-BINDING ROSSMANN-FOLD SUPERFAMILY PROTEIN"/>
    <property type="match status" value="1"/>
</dbReference>
<evidence type="ECO:0000256" key="1">
    <source>
        <dbReference type="ARBA" id="ARBA00006484"/>
    </source>
</evidence>
<proteinExistence type="inferred from homology"/>
<dbReference type="InterPro" id="IPR002347">
    <property type="entry name" value="SDR_fam"/>
</dbReference>
<dbReference type="InParanoid" id="D7FMA9"/>
<dbReference type="PANTHER" id="PTHR24320">
    <property type="entry name" value="RETINOL DEHYDROGENASE"/>
    <property type="match status" value="1"/>
</dbReference>
<dbReference type="Pfam" id="PF00106">
    <property type="entry name" value="adh_short"/>
    <property type="match status" value="1"/>
</dbReference>
<keyword evidence="2" id="KW-0560">Oxidoreductase</keyword>
<comment type="similarity">
    <text evidence="1">Belongs to the short-chain dehydrogenases/reductases (SDR) family.</text>
</comment>
<dbReference type="EMBL" id="FN649760">
    <property type="protein sequence ID" value="CBJ29927.1"/>
    <property type="molecule type" value="Genomic_DNA"/>
</dbReference>
<dbReference type="InterPro" id="IPR036291">
    <property type="entry name" value="NAD(P)-bd_dom_sf"/>
</dbReference>
<sequence length="378" mass="40070">MPEEKQPKPWGGGDHLYPLLLAGAVGAWLWWRNRQPLPTSSNTTMSGRVCIVTGANAGIGKATATALAQRGARVVLACRSPTKCAAACEDIRRRVPGAALDALSLDLSSVESIRGFVETFHKTGLPLHVLVNNAGKPGTIRGMEQSMVVNHLGPFLLTHLLLPDLRKASAAAAAPASAIGHGDREQSPENVPGTGPSSRIVNVGSRLEKRGNLWAAAVSDGGGDTAVPPGTRWFQPPPRKKHDAFGLYGSSKLCNMLFTFELDRRLEAARSGGRRLVTANIVTPGIVNTKLGDGTVSPWVAWAGAPLKAALMRTADKGAETVVWAATSPEIEEIGGGKFFGDKNEVPCSDASRDEDLARQLWEATEQAVGLEESERVV</sequence>